<reference evidence="3 4" key="1">
    <citation type="submission" date="2014-06" db="EMBL/GenBank/DDBJ databases">
        <title>Shewanella sp. YQH10.</title>
        <authorList>
            <person name="Liu Y."/>
            <person name="Zeng R."/>
        </authorList>
    </citation>
    <scope>NUCLEOTIDE SEQUENCE [LARGE SCALE GENOMIC DNA]</scope>
    <source>
        <strain evidence="3 4">YQH10</strain>
    </source>
</reference>
<dbReference type="STRING" id="1515746.HR45_08905"/>
<dbReference type="PROSITE" id="PS50206">
    <property type="entry name" value="RHODANESE_3"/>
    <property type="match status" value="1"/>
</dbReference>
<organism evidence="3 4">
    <name type="scientific">Shewanella mangrovi</name>
    <dbReference type="NCBI Taxonomy" id="1515746"/>
    <lineage>
        <taxon>Bacteria</taxon>
        <taxon>Pseudomonadati</taxon>
        <taxon>Pseudomonadota</taxon>
        <taxon>Gammaproteobacteria</taxon>
        <taxon>Alteromonadales</taxon>
        <taxon>Shewanellaceae</taxon>
        <taxon>Shewanella</taxon>
    </lineage>
</organism>
<gene>
    <name evidence="3" type="ORF">HR45_08905</name>
</gene>
<evidence type="ECO:0000313" key="3">
    <source>
        <dbReference type="EMBL" id="KFZ37540.1"/>
    </source>
</evidence>
<dbReference type="OrthoDB" id="9808735at2"/>
<feature type="transmembrane region" description="Helical" evidence="1">
    <location>
        <begin position="12"/>
        <end position="34"/>
    </location>
</feature>
<dbReference type="CDD" id="cd00158">
    <property type="entry name" value="RHOD"/>
    <property type="match status" value="1"/>
</dbReference>
<dbReference type="AlphaFoldDB" id="A0A094JCA2"/>
<dbReference type="PANTHER" id="PTHR43031">
    <property type="entry name" value="FAD-DEPENDENT OXIDOREDUCTASE"/>
    <property type="match status" value="1"/>
</dbReference>
<dbReference type="PANTHER" id="PTHR43031:SF18">
    <property type="entry name" value="RHODANESE-RELATED SULFURTRANSFERASES"/>
    <property type="match status" value="1"/>
</dbReference>
<dbReference type="RefSeq" id="WP_037442035.1">
    <property type="nucleotide sequence ID" value="NZ_JPEO01000005.1"/>
</dbReference>
<accession>A0A094JCA2</accession>
<feature type="domain" description="Rhodanese" evidence="2">
    <location>
        <begin position="50"/>
        <end position="140"/>
    </location>
</feature>
<keyword evidence="1" id="KW-0472">Membrane</keyword>
<name>A0A094JCA2_9GAMM</name>
<dbReference type="EMBL" id="JPEO01000005">
    <property type="protein sequence ID" value="KFZ37540.1"/>
    <property type="molecule type" value="Genomic_DNA"/>
</dbReference>
<keyword evidence="1" id="KW-1133">Transmembrane helix</keyword>
<comment type="caution">
    <text evidence="3">The sequence shown here is derived from an EMBL/GenBank/DDBJ whole genome shotgun (WGS) entry which is preliminary data.</text>
</comment>
<dbReference type="Proteomes" id="UP000029264">
    <property type="component" value="Unassembled WGS sequence"/>
</dbReference>
<dbReference type="Pfam" id="PF00581">
    <property type="entry name" value="Rhodanese"/>
    <property type="match status" value="1"/>
</dbReference>
<sequence>MQEYIEFFQAHTILCVAWVGLLVAVIVTTFKMAFSKVKNINTQQATMLINKHEAVVVDVRGQEEYRKGHIVNAHNIPMAEIKNSLTKVEKYKSKPIILVCNAGMTSSQAGQFLVKDGFEQVYSLKGGMGEWQAANMPVSRKK</sequence>
<proteinExistence type="predicted"/>
<dbReference type="InterPro" id="IPR036873">
    <property type="entry name" value="Rhodanese-like_dom_sf"/>
</dbReference>
<keyword evidence="1" id="KW-0812">Transmembrane</keyword>
<keyword evidence="4" id="KW-1185">Reference proteome</keyword>
<dbReference type="InterPro" id="IPR001763">
    <property type="entry name" value="Rhodanese-like_dom"/>
</dbReference>
<evidence type="ECO:0000256" key="1">
    <source>
        <dbReference type="SAM" id="Phobius"/>
    </source>
</evidence>
<dbReference type="eggNOG" id="COG0607">
    <property type="taxonomic scope" value="Bacteria"/>
</dbReference>
<dbReference type="InterPro" id="IPR050229">
    <property type="entry name" value="GlpE_sulfurtransferase"/>
</dbReference>
<dbReference type="Gene3D" id="3.40.250.10">
    <property type="entry name" value="Rhodanese-like domain"/>
    <property type="match status" value="1"/>
</dbReference>
<evidence type="ECO:0000313" key="4">
    <source>
        <dbReference type="Proteomes" id="UP000029264"/>
    </source>
</evidence>
<evidence type="ECO:0000259" key="2">
    <source>
        <dbReference type="PROSITE" id="PS50206"/>
    </source>
</evidence>
<dbReference type="SMART" id="SM00450">
    <property type="entry name" value="RHOD"/>
    <property type="match status" value="1"/>
</dbReference>
<dbReference type="SUPFAM" id="SSF52821">
    <property type="entry name" value="Rhodanese/Cell cycle control phosphatase"/>
    <property type="match status" value="1"/>
</dbReference>
<protein>
    <recommendedName>
        <fullName evidence="2">Rhodanese domain-containing protein</fullName>
    </recommendedName>
</protein>